<protein>
    <recommendedName>
        <fullName evidence="1">DUF7869 domain-containing protein</fullName>
    </recommendedName>
</protein>
<sequence>MLKNTLENKEDGEIQDQLNFYRAQAEKANLEYKKDFTEIASSTKRIYSMDLQKLIILPIIPQSKSAIFTSRLVVLNLTFATLSKQSKNNSFCLLWHKALGGHKAESIVDALLEVIRKERDVSHFVFWADNCTSQNKNWVLNSSLITEVNRSDVPHEIVIRYLTKGHTHMSADGIHGNIEQKILRSRNIYDFQELTELVNNSRKNVEDDYKELDFLQKKKHCPSTFTSKTLNMRGISSDKKAIILKNILPLMPENRKFFWQSLPDSETSLDLVDHEQMDAIDSNI</sequence>
<proteinExistence type="predicted"/>
<dbReference type="Proteomes" id="UP001153709">
    <property type="component" value="Chromosome 8"/>
</dbReference>
<feature type="domain" description="DUF7869" evidence="1">
    <location>
        <begin position="88"/>
        <end position="205"/>
    </location>
</feature>
<gene>
    <name evidence="2" type="ORF">DIABBA_LOCUS11856</name>
</gene>
<reference evidence="2" key="1">
    <citation type="submission" date="2022-01" db="EMBL/GenBank/DDBJ databases">
        <authorList>
            <person name="King R."/>
        </authorList>
    </citation>
    <scope>NUCLEOTIDE SEQUENCE</scope>
</reference>
<keyword evidence="3" id="KW-1185">Reference proteome</keyword>
<dbReference type="InterPro" id="IPR057191">
    <property type="entry name" value="DUF7869"/>
</dbReference>
<dbReference type="PANTHER" id="PTHR34415:SF1">
    <property type="entry name" value="INTEGRASE CATALYTIC DOMAIN-CONTAINING PROTEIN"/>
    <property type="match status" value="1"/>
</dbReference>
<organism evidence="2 3">
    <name type="scientific">Diabrotica balteata</name>
    <name type="common">Banded cucumber beetle</name>
    <dbReference type="NCBI Taxonomy" id="107213"/>
    <lineage>
        <taxon>Eukaryota</taxon>
        <taxon>Metazoa</taxon>
        <taxon>Ecdysozoa</taxon>
        <taxon>Arthropoda</taxon>
        <taxon>Hexapoda</taxon>
        <taxon>Insecta</taxon>
        <taxon>Pterygota</taxon>
        <taxon>Neoptera</taxon>
        <taxon>Endopterygota</taxon>
        <taxon>Coleoptera</taxon>
        <taxon>Polyphaga</taxon>
        <taxon>Cucujiformia</taxon>
        <taxon>Chrysomeloidea</taxon>
        <taxon>Chrysomelidae</taxon>
        <taxon>Galerucinae</taxon>
        <taxon>Diabroticina</taxon>
        <taxon>Diabroticites</taxon>
        <taxon>Diabrotica</taxon>
    </lineage>
</organism>
<dbReference type="PANTHER" id="PTHR34415">
    <property type="entry name" value="INTEGRASE CATALYTIC DOMAIN-CONTAINING PROTEIN"/>
    <property type="match status" value="1"/>
</dbReference>
<dbReference type="EMBL" id="OU898283">
    <property type="protein sequence ID" value="CAG9839051.1"/>
    <property type="molecule type" value="Genomic_DNA"/>
</dbReference>
<dbReference type="Pfam" id="PF25273">
    <property type="entry name" value="DUF7869"/>
    <property type="match status" value="1"/>
</dbReference>
<name>A0A9N9XGN2_DIABA</name>
<evidence type="ECO:0000313" key="2">
    <source>
        <dbReference type="EMBL" id="CAG9839051.1"/>
    </source>
</evidence>
<dbReference type="AlphaFoldDB" id="A0A9N9XGN2"/>
<dbReference type="OrthoDB" id="6780084at2759"/>
<evidence type="ECO:0000259" key="1">
    <source>
        <dbReference type="Pfam" id="PF25273"/>
    </source>
</evidence>
<evidence type="ECO:0000313" key="3">
    <source>
        <dbReference type="Proteomes" id="UP001153709"/>
    </source>
</evidence>
<accession>A0A9N9XGN2</accession>